<organism evidence="4">
    <name type="scientific">Tanacetum cinerariifolium</name>
    <name type="common">Dalmatian daisy</name>
    <name type="synonym">Chrysanthemum cinerariifolium</name>
    <dbReference type="NCBI Taxonomy" id="118510"/>
    <lineage>
        <taxon>Eukaryota</taxon>
        <taxon>Viridiplantae</taxon>
        <taxon>Streptophyta</taxon>
        <taxon>Embryophyta</taxon>
        <taxon>Tracheophyta</taxon>
        <taxon>Spermatophyta</taxon>
        <taxon>Magnoliopsida</taxon>
        <taxon>eudicotyledons</taxon>
        <taxon>Gunneridae</taxon>
        <taxon>Pentapetalae</taxon>
        <taxon>asterids</taxon>
        <taxon>campanulids</taxon>
        <taxon>Asterales</taxon>
        <taxon>Asteraceae</taxon>
        <taxon>Asteroideae</taxon>
        <taxon>Anthemideae</taxon>
        <taxon>Anthemidinae</taxon>
        <taxon>Tanacetum</taxon>
    </lineage>
</organism>
<dbReference type="PANTHER" id="PTHR33710">
    <property type="entry name" value="BNAC02G09200D PROTEIN"/>
    <property type="match status" value="1"/>
</dbReference>
<name>A0A699J0W8_TANCI</name>
<dbReference type="SUPFAM" id="SSF54928">
    <property type="entry name" value="RNA-binding domain, RBD"/>
    <property type="match status" value="1"/>
</dbReference>
<evidence type="ECO:0000259" key="3">
    <source>
        <dbReference type="PROSITE" id="PS50102"/>
    </source>
</evidence>
<proteinExistence type="predicted"/>
<gene>
    <name evidence="4" type="ORF">Tci_574843</name>
</gene>
<dbReference type="SUPFAM" id="SSF56219">
    <property type="entry name" value="DNase I-like"/>
    <property type="match status" value="1"/>
</dbReference>
<dbReference type="InterPro" id="IPR036691">
    <property type="entry name" value="Endo/exonu/phosph_ase_sf"/>
</dbReference>
<dbReference type="SMART" id="SM00360">
    <property type="entry name" value="RRM"/>
    <property type="match status" value="1"/>
</dbReference>
<evidence type="ECO:0000313" key="4">
    <source>
        <dbReference type="EMBL" id="GFA02871.1"/>
    </source>
</evidence>
<dbReference type="EMBL" id="BKCJ010357988">
    <property type="protein sequence ID" value="GFA02871.1"/>
    <property type="molecule type" value="Genomic_DNA"/>
</dbReference>
<dbReference type="InterPro" id="IPR000504">
    <property type="entry name" value="RRM_dom"/>
</dbReference>
<dbReference type="PROSITE" id="PS50102">
    <property type="entry name" value="RRM"/>
    <property type="match status" value="1"/>
</dbReference>
<dbReference type="InterPro" id="IPR012677">
    <property type="entry name" value="Nucleotide-bd_a/b_plait_sf"/>
</dbReference>
<feature type="compositionally biased region" description="Acidic residues" evidence="2">
    <location>
        <begin position="275"/>
        <end position="285"/>
    </location>
</feature>
<reference evidence="4" key="1">
    <citation type="journal article" date="2019" name="Sci. Rep.">
        <title>Draft genome of Tanacetum cinerariifolium, the natural source of mosquito coil.</title>
        <authorList>
            <person name="Yamashiro T."/>
            <person name="Shiraishi A."/>
            <person name="Satake H."/>
            <person name="Nakayama K."/>
        </authorList>
    </citation>
    <scope>NUCLEOTIDE SEQUENCE</scope>
</reference>
<evidence type="ECO:0000256" key="1">
    <source>
        <dbReference type="PROSITE-ProRule" id="PRU00176"/>
    </source>
</evidence>
<dbReference type="Gene3D" id="3.30.70.330">
    <property type="match status" value="1"/>
</dbReference>
<feature type="domain" description="RRM" evidence="3">
    <location>
        <begin position="16"/>
        <end position="93"/>
    </location>
</feature>
<dbReference type="Gene3D" id="3.60.10.10">
    <property type="entry name" value="Endonuclease/exonuclease/phosphatase"/>
    <property type="match status" value="1"/>
</dbReference>
<evidence type="ECO:0000256" key="2">
    <source>
        <dbReference type="SAM" id="MobiDB-lite"/>
    </source>
</evidence>
<sequence>MGSYRSKEDDVARISTSIYVTNFPDSFSAKDLFHLCKQYGHVVDSFIPIKRSKKGKRFGFVRFINIFNKERLVNNLCTVWSGRFKLQANIARFQRTPVNGNMNFTKDEGGFMGKNSYMNKEDNGNSVAKEPTGRGYTYVQVVKGDVKTGGRETELIPVVFLDDECLMSNDFSISLLGRVKEFASLANLKVALCNEGFVNIKIKYMGKLWVLLEFVTRESIKLFRDNISVGSWFSQIIEASRDFITNGRISWVEVEGFRLSCGRITRWVLDFADESDDKDQEDDMSNDGGAMEHIPGGGGMENKSEDPFQIYKLRHKNNKVDRNEGVSDDSLKYPPGFTPYGSNDADSSNVVGDNNATVKVERVNTIYEANEGSGGIRVNEISKVNSAKSGMSGHFKTSLLPRTGGFILGILDEVVKVGQIMRYNMEGCLAQKAKKDWVKELCVKFKVNFLALQETKLESIDLLCVRMCWGNLAFDEKRLLWDYLQSEICKWNGKVVIMGDFNEVRYKSYRYGSKFNAHSAMVFNSFILNSGLVEVSLGGCSFTWCHKTAAKMSKLDRFLMSKIFLNSFPNINAITLE</sequence>
<dbReference type="GO" id="GO:0003723">
    <property type="term" value="F:RNA binding"/>
    <property type="evidence" value="ECO:0007669"/>
    <property type="project" value="UniProtKB-UniRule"/>
</dbReference>
<keyword evidence="1" id="KW-0694">RNA-binding</keyword>
<dbReference type="AlphaFoldDB" id="A0A699J0W8"/>
<dbReference type="InterPro" id="IPR035979">
    <property type="entry name" value="RBD_domain_sf"/>
</dbReference>
<dbReference type="PANTHER" id="PTHR33710:SF64">
    <property type="entry name" value="ENDONUCLEASE_EXONUCLEASE_PHOSPHATASE DOMAIN-CONTAINING PROTEIN"/>
    <property type="match status" value="1"/>
</dbReference>
<comment type="caution">
    <text evidence="4">The sequence shown here is derived from an EMBL/GenBank/DDBJ whole genome shotgun (WGS) entry which is preliminary data.</text>
</comment>
<feature type="region of interest" description="Disordered" evidence="2">
    <location>
        <begin position="275"/>
        <end position="302"/>
    </location>
</feature>
<dbReference type="CDD" id="cd00590">
    <property type="entry name" value="RRM_SF"/>
    <property type="match status" value="1"/>
</dbReference>
<dbReference type="Pfam" id="PF00076">
    <property type="entry name" value="RRM_1"/>
    <property type="match status" value="1"/>
</dbReference>
<feature type="non-terminal residue" evidence="4">
    <location>
        <position position="577"/>
    </location>
</feature>
<protein>
    <submittedName>
        <fullName evidence="4">Nucleotide-binding alpha-beta plait domain-containing protein</fullName>
    </submittedName>
</protein>
<accession>A0A699J0W8</accession>